<gene>
    <name evidence="4" type="ORF">ACFO1S_06955</name>
</gene>
<evidence type="ECO:0000256" key="1">
    <source>
        <dbReference type="SAM" id="MobiDB-lite"/>
    </source>
</evidence>
<evidence type="ECO:0000256" key="2">
    <source>
        <dbReference type="SAM" id="SignalP"/>
    </source>
</evidence>
<dbReference type="InterPro" id="IPR039424">
    <property type="entry name" value="SBP_5"/>
</dbReference>
<dbReference type="EMBL" id="JBHSED010000010">
    <property type="protein sequence ID" value="MFC4303187.1"/>
    <property type="molecule type" value="Genomic_DNA"/>
</dbReference>
<dbReference type="Proteomes" id="UP001595755">
    <property type="component" value="Unassembled WGS sequence"/>
</dbReference>
<keyword evidence="2" id="KW-0732">Signal</keyword>
<dbReference type="RefSeq" id="WP_378126496.1">
    <property type="nucleotide sequence ID" value="NZ_JBHSED010000010.1"/>
</dbReference>
<comment type="caution">
    <text evidence="4">The sequence shown here is derived from an EMBL/GenBank/DDBJ whole genome shotgun (WGS) entry which is preliminary data.</text>
</comment>
<feature type="region of interest" description="Disordered" evidence="1">
    <location>
        <begin position="31"/>
        <end position="55"/>
    </location>
</feature>
<feature type="compositionally biased region" description="Low complexity" evidence="1">
    <location>
        <begin position="31"/>
        <end position="54"/>
    </location>
</feature>
<feature type="chain" id="PRO_5045849186" evidence="2">
    <location>
        <begin position="25"/>
        <end position="544"/>
    </location>
</feature>
<name>A0ABV8S731_9BACL</name>
<dbReference type="CDD" id="cd00995">
    <property type="entry name" value="PBP2_NikA_DppA_OppA_like"/>
    <property type="match status" value="1"/>
</dbReference>
<proteinExistence type="predicted"/>
<dbReference type="Gene3D" id="3.10.105.10">
    <property type="entry name" value="Dipeptide-binding Protein, Domain 3"/>
    <property type="match status" value="1"/>
</dbReference>
<dbReference type="Gene3D" id="3.90.76.10">
    <property type="entry name" value="Dipeptide-binding Protein, Domain 1"/>
    <property type="match status" value="1"/>
</dbReference>
<feature type="signal peptide" evidence="2">
    <location>
        <begin position="1"/>
        <end position="24"/>
    </location>
</feature>
<dbReference type="InterPro" id="IPR030678">
    <property type="entry name" value="Peptide/Ni-bd"/>
</dbReference>
<dbReference type="InterPro" id="IPR000914">
    <property type="entry name" value="SBP_5_dom"/>
</dbReference>
<evidence type="ECO:0000313" key="4">
    <source>
        <dbReference type="EMBL" id="MFC4303187.1"/>
    </source>
</evidence>
<reference evidence="5" key="1">
    <citation type="journal article" date="2019" name="Int. J. Syst. Evol. Microbiol.">
        <title>The Global Catalogue of Microorganisms (GCM) 10K type strain sequencing project: providing services to taxonomists for standard genome sequencing and annotation.</title>
        <authorList>
            <consortium name="The Broad Institute Genomics Platform"/>
            <consortium name="The Broad Institute Genome Sequencing Center for Infectious Disease"/>
            <person name="Wu L."/>
            <person name="Ma J."/>
        </authorList>
    </citation>
    <scope>NUCLEOTIDE SEQUENCE [LARGE SCALE GENOMIC DNA]</scope>
    <source>
        <strain evidence="5">CGMCC 4.1641</strain>
    </source>
</reference>
<dbReference type="SUPFAM" id="SSF53850">
    <property type="entry name" value="Periplasmic binding protein-like II"/>
    <property type="match status" value="1"/>
</dbReference>
<evidence type="ECO:0000259" key="3">
    <source>
        <dbReference type="Pfam" id="PF00496"/>
    </source>
</evidence>
<dbReference type="Gene3D" id="3.40.190.10">
    <property type="entry name" value="Periplasmic binding protein-like II"/>
    <property type="match status" value="1"/>
</dbReference>
<feature type="domain" description="Solute-binding protein family 5" evidence="3">
    <location>
        <begin position="104"/>
        <end position="461"/>
    </location>
</feature>
<dbReference type="PIRSF" id="PIRSF002741">
    <property type="entry name" value="MppA"/>
    <property type="match status" value="1"/>
</dbReference>
<evidence type="ECO:0000313" key="5">
    <source>
        <dbReference type="Proteomes" id="UP001595755"/>
    </source>
</evidence>
<dbReference type="PANTHER" id="PTHR30290:SF59">
    <property type="entry name" value="OLIGOPEPTIDE ABC TRANSPORTER,SUBSTRATE-BINDING PROTEIN"/>
    <property type="match status" value="1"/>
</dbReference>
<accession>A0ABV8S731</accession>
<keyword evidence="5" id="KW-1185">Reference proteome</keyword>
<dbReference type="PANTHER" id="PTHR30290">
    <property type="entry name" value="PERIPLASMIC BINDING COMPONENT OF ABC TRANSPORTER"/>
    <property type="match status" value="1"/>
</dbReference>
<dbReference type="Pfam" id="PF00496">
    <property type="entry name" value="SBP_bac_5"/>
    <property type="match status" value="1"/>
</dbReference>
<organism evidence="4 5">
    <name type="scientific">Cohnella boryungensis</name>
    <dbReference type="NCBI Taxonomy" id="768479"/>
    <lineage>
        <taxon>Bacteria</taxon>
        <taxon>Bacillati</taxon>
        <taxon>Bacillota</taxon>
        <taxon>Bacilli</taxon>
        <taxon>Bacillales</taxon>
        <taxon>Paenibacillaceae</taxon>
        <taxon>Cohnella</taxon>
    </lineage>
</organism>
<protein>
    <submittedName>
        <fullName evidence="4">ABC transporter substrate-binding protein</fullName>
    </submittedName>
</protein>
<sequence>MRNPISKSLSGIIILTLLALAVSACTGGNSNSSPAPSASNASPSESQPAASGQPKDGGGLIIAVASDPIVLNPNYAGDRVSLTIDQALYAPLFQVNNGKKTFYLADSLTLSDDQLTYTLKLKDGLTWHDGEKLTADDVVFTIDKILDESQNSFLRGNLIIGGKPVEAKKVDDTTVEFKLPQISPAFEATLVQVFPIPKHIFENETNIEKSEKNKAPIGSGPFKFKEYKTGEYLTLERFDSYFGGKPHLDTVTYRIAKDTNAANLALQNGEINIKYLDPQDVATIQSNGNFEILPYSEGRLGYMMFNQKSDTNLMNKKEVRQAISYALNREELIQVAYTSPEYADPAKSILTPDVLYHTNDVPTFDNDAAKAKELLEAAGASNLKLRFIVQSGNKAQEAIALYVQQKLKEIGVTVELQSMDSSAWVTKFLDKDATDYELAVTGYIMSFDPDSYSILYTSGASSNYSHYDNKEVDELFKQGAGEPDAAKREGIYKQIQNIVAEEAGIYPVAYTKTIVAVDKRYGGIEEAVLKPVVIFEDLSKVYLK</sequence>
<dbReference type="PROSITE" id="PS51257">
    <property type="entry name" value="PROKAR_LIPOPROTEIN"/>
    <property type="match status" value="1"/>
</dbReference>